<evidence type="ECO:0000313" key="2">
    <source>
        <dbReference type="Proteomes" id="UP000540698"/>
    </source>
</evidence>
<organism evidence="1 2">
    <name type="scientific">Nocardia gamkensis</name>
    <dbReference type="NCBI Taxonomy" id="352869"/>
    <lineage>
        <taxon>Bacteria</taxon>
        <taxon>Bacillati</taxon>
        <taxon>Actinomycetota</taxon>
        <taxon>Actinomycetes</taxon>
        <taxon>Mycobacteriales</taxon>
        <taxon>Nocardiaceae</taxon>
        <taxon>Nocardia</taxon>
    </lineage>
</organism>
<dbReference type="EMBL" id="JAAXOS010000010">
    <property type="protein sequence ID" value="NKY28818.1"/>
    <property type="molecule type" value="Genomic_DNA"/>
</dbReference>
<accession>A0A7X6L6N2</accession>
<comment type="caution">
    <text evidence="1">The sequence shown here is derived from an EMBL/GenBank/DDBJ whole genome shotgun (WGS) entry which is preliminary data.</text>
</comment>
<sequence>MLIATLIITTVAMTRRWFARRSPRGNSAGRGIPGSVRRAWRRPLPLAATLLALLGVAVVAGTPAQC</sequence>
<keyword evidence="2" id="KW-1185">Reference proteome</keyword>
<evidence type="ECO:0000313" key="1">
    <source>
        <dbReference type="EMBL" id="NKY28818.1"/>
    </source>
</evidence>
<dbReference type="AlphaFoldDB" id="A0A7X6L6N2"/>
<dbReference type="RefSeq" id="WP_062969055.1">
    <property type="nucleotide sequence ID" value="NZ_JAAXOS010000010.1"/>
</dbReference>
<protein>
    <submittedName>
        <fullName evidence="1">Uncharacterized protein</fullName>
    </submittedName>
</protein>
<gene>
    <name evidence="1" type="ORF">HGB38_21740</name>
</gene>
<reference evidence="1 2" key="1">
    <citation type="submission" date="2020-04" db="EMBL/GenBank/DDBJ databases">
        <title>MicrobeNet Type strains.</title>
        <authorList>
            <person name="Nicholson A.C."/>
        </authorList>
    </citation>
    <scope>NUCLEOTIDE SEQUENCE [LARGE SCALE GENOMIC DNA]</scope>
    <source>
        <strain evidence="1 2">DSM 44956</strain>
    </source>
</reference>
<name>A0A7X6L6N2_9NOCA</name>
<dbReference type="Proteomes" id="UP000540698">
    <property type="component" value="Unassembled WGS sequence"/>
</dbReference>
<proteinExistence type="predicted"/>